<dbReference type="Proteomes" id="UP000265520">
    <property type="component" value="Unassembled WGS sequence"/>
</dbReference>
<proteinExistence type="predicted"/>
<comment type="caution">
    <text evidence="1">The sequence shown here is derived from an EMBL/GenBank/DDBJ whole genome shotgun (WGS) entry which is preliminary data.</text>
</comment>
<keyword evidence="2" id="KW-1185">Reference proteome</keyword>
<evidence type="ECO:0000313" key="2">
    <source>
        <dbReference type="Proteomes" id="UP000265520"/>
    </source>
</evidence>
<dbReference type="AlphaFoldDB" id="A0A392PIE0"/>
<organism evidence="1 2">
    <name type="scientific">Trifolium medium</name>
    <dbReference type="NCBI Taxonomy" id="97028"/>
    <lineage>
        <taxon>Eukaryota</taxon>
        <taxon>Viridiplantae</taxon>
        <taxon>Streptophyta</taxon>
        <taxon>Embryophyta</taxon>
        <taxon>Tracheophyta</taxon>
        <taxon>Spermatophyta</taxon>
        <taxon>Magnoliopsida</taxon>
        <taxon>eudicotyledons</taxon>
        <taxon>Gunneridae</taxon>
        <taxon>Pentapetalae</taxon>
        <taxon>rosids</taxon>
        <taxon>fabids</taxon>
        <taxon>Fabales</taxon>
        <taxon>Fabaceae</taxon>
        <taxon>Papilionoideae</taxon>
        <taxon>50 kb inversion clade</taxon>
        <taxon>NPAAA clade</taxon>
        <taxon>Hologalegina</taxon>
        <taxon>IRL clade</taxon>
        <taxon>Trifolieae</taxon>
        <taxon>Trifolium</taxon>
    </lineage>
</organism>
<sequence length="104" mass="11483">MELLNGITTSRVLQHPFMPVQLQGGFSMQEFKQVPMSFCLDGINGGSGFASVVDNGVQEINEGKVLFPFEDLKQVSSTNNPTLGLDHNNIKEDQQRFGFGFGSW</sequence>
<name>A0A392PIE0_9FABA</name>
<dbReference type="EMBL" id="LXQA010080056">
    <property type="protein sequence ID" value="MCI11407.1"/>
    <property type="molecule type" value="Genomic_DNA"/>
</dbReference>
<protein>
    <submittedName>
        <fullName evidence="1">Dof zinc finger protein DOF2.5-like</fullName>
    </submittedName>
</protein>
<accession>A0A392PIE0</accession>
<reference evidence="1 2" key="1">
    <citation type="journal article" date="2018" name="Front. Plant Sci.">
        <title>Red Clover (Trifolium pratense) and Zigzag Clover (T. medium) - A Picture of Genomic Similarities and Differences.</title>
        <authorList>
            <person name="Dluhosova J."/>
            <person name="Istvanek J."/>
            <person name="Nedelnik J."/>
            <person name="Repkova J."/>
        </authorList>
    </citation>
    <scope>NUCLEOTIDE SEQUENCE [LARGE SCALE GENOMIC DNA]</scope>
    <source>
        <strain evidence="2">cv. 10/8</strain>
        <tissue evidence="1">Leaf</tissue>
    </source>
</reference>
<evidence type="ECO:0000313" key="1">
    <source>
        <dbReference type="EMBL" id="MCI11407.1"/>
    </source>
</evidence>